<dbReference type="Gene3D" id="3.20.20.190">
    <property type="entry name" value="Phosphatidylinositol (PI) phosphodiesterase"/>
    <property type="match status" value="1"/>
</dbReference>
<dbReference type="PANTHER" id="PTHR46211">
    <property type="entry name" value="GLYCEROPHOSPHORYL DIESTER PHOSPHODIESTERASE"/>
    <property type="match status" value="1"/>
</dbReference>
<gene>
    <name evidence="2" type="ORF">SR900_06045</name>
</gene>
<dbReference type="Pfam" id="PF03009">
    <property type="entry name" value="GDPD"/>
    <property type="match status" value="1"/>
</dbReference>
<reference evidence="2 3" key="1">
    <citation type="submission" date="2023-11" db="EMBL/GenBank/DDBJ databases">
        <title>MicrobeMod: A computational toolkit for identifying prokaryotic methylation and restriction-modification with nanopore sequencing.</title>
        <authorList>
            <person name="Crits-Christoph A."/>
            <person name="Kang S.C."/>
            <person name="Lee H."/>
            <person name="Ostrov N."/>
        </authorList>
    </citation>
    <scope>NUCLEOTIDE SEQUENCE [LARGE SCALE GENOMIC DNA]</scope>
    <source>
        <strain evidence="2 3">DSMZ 16071</strain>
    </source>
</reference>
<sequence length="226" mass="25211">MKVIGHRGAMGLAPENTLLSFRKALELGVDGVEFDVQNIDGNLLVFHDDTLERTTDGVGHIHQHSVEYLRTLDAGQGEQIPFLQEVIALIGSKTMINIELKGVRTASLVMHLVKLLDKDHYNKDNFIISSYLFSELFLIRQLDPDIKIGVIADDQPDVALSFARDVNAYSFHPSLSLVSKELVEQVHQEGMQLYVHTVNDSKNIAKVKAMGVDGVFTDYPDRVRGI</sequence>
<dbReference type="RefSeq" id="WP_018624492.1">
    <property type="nucleotide sequence ID" value="NZ_CP140158.1"/>
</dbReference>
<dbReference type="Proteomes" id="UP001324185">
    <property type="component" value="Chromosome"/>
</dbReference>
<dbReference type="SUPFAM" id="SSF51695">
    <property type="entry name" value="PLC-like phosphodiesterases"/>
    <property type="match status" value="1"/>
</dbReference>
<dbReference type="PROSITE" id="PS51704">
    <property type="entry name" value="GP_PDE"/>
    <property type="match status" value="1"/>
</dbReference>
<evidence type="ECO:0000313" key="2">
    <source>
        <dbReference type="EMBL" id="WQG86449.1"/>
    </source>
</evidence>
<organism evidence="2 3">
    <name type="scientific">Kangiella aquimarina</name>
    <dbReference type="NCBI Taxonomy" id="261965"/>
    <lineage>
        <taxon>Bacteria</taxon>
        <taxon>Pseudomonadati</taxon>
        <taxon>Pseudomonadota</taxon>
        <taxon>Gammaproteobacteria</taxon>
        <taxon>Kangiellales</taxon>
        <taxon>Kangiellaceae</taxon>
        <taxon>Kangiella</taxon>
    </lineage>
</organism>
<protein>
    <submittedName>
        <fullName evidence="2">Glycerophosphodiester phosphodiesterase family protein</fullName>
    </submittedName>
</protein>
<keyword evidence="3" id="KW-1185">Reference proteome</keyword>
<dbReference type="InterPro" id="IPR017946">
    <property type="entry name" value="PLC-like_Pdiesterase_TIM-brl"/>
</dbReference>
<evidence type="ECO:0000259" key="1">
    <source>
        <dbReference type="PROSITE" id="PS51704"/>
    </source>
</evidence>
<proteinExistence type="predicted"/>
<dbReference type="PANTHER" id="PTHR46211:SF14">
    <property type="entry name" value="GLYCEROPHOSPHODIESTER PHOSPHODIESTERASE"/>
    <property type="match status" value="1"/>
</dbReference>
<accession>A0ABZ0X7E6</accession>
<dbReference type="InterPro" id="IPR030395">
    <property type="entry name" value="GP_PDE_dom"/>
</dbReference>
<evidence type="ECO:0000313" key="3">
    <source>
        <dbReference type="Proteomes" id="UP001324185"/>
    </source>
</evidence>
<feature type="domain" description="GP-PDE" evidence="1">
    <location>
        <begin position="1"/>
        <end position="226"/>
    </location>
</feature>
<dbReference type="EMBL" id="CP140158">
    <property type="protein sequence ID" value="WQG86449.1"/>
    <property type="molecule type" value="Genomic_DNA"/>
</dbReference>
<name>A0ABZ0X7E6_9GAMM</name>